<evidence type="ECO:0000313" key="3">
    <source>
        <dbReference type="Proteomes" id="UP000215914"/>
    </source>
</evidence>
<name>A0A9K3HRR3_HELAN</name>
<gene>
    <name evidence="2" type="ORF">HanXRQr2_Chr11g0506151</name>
</gene>
<sequence length="118" mass="13868">MSDDKRDYRYSMITLSLVCVTVFGYPQNSPQKFQFSLLISPSFSQPTHTHYSLRHASLILPHIKTLTHLPHTSLDRERQIWRRIRRESDPPTLRQQPASMTTAMIGVNNNEDHRPLRR</sequence>
<proteinExistence type="predicted"/>
<organism evidence="2 3">
    <name type="scientific">Helianthus annuus</name>
    <name type="common">Common sunflower</name>
    <dbReference type="NCBI Taxonomy" id="4232"/>
    <lineage>
        <taxon>Eukaryota</taxon>
        <taxon>Viridiplantae</taxon>
        <taxon>Streptophyta</taxon>
        <taxon>Embryophyta</taxon>
        <taxon>Tracheophyta</taxon>
        <taxon>Spermatophyta</taxon>
        <taxon>Magnoliopsida</taxon>
        <taxon>eudicotyledons</taxon>
        <taxon>Gunneridae</taxon>
        <taxon>Pentapetalae</taxon>
        <taxon>asterids</taxon>
        <taxon>campanulids</taxon>
        <taxon>Asterales</taxon>
        <taxon>Asteraceae</taxon>
        <taxon>Asteroideae</taxon>
        <taxon>Heliantheae alliance</taxon>
        <taxon>Heliantheae</taxon>
        <taxon>Helianthus</taxon>
    </lineage>
</organism>
<feature type="region of interest" description="Disordered" evidence="1">
    <location>
        <begin position="85"/>
        <end position="118"/>
    </location>
</feature>
<reference evidence="2" key="1">
    <citation type="journal article" date="2017" name="Nature">
        <title>The sunflower genome provides insights into oil metabolism, flowering and Asterid evolution.</title>
        <authorList>
            <person name="Badouin H."/>
            <person name="Gouzy J."/>
            <person name="Grassa C.J."/>
            <person name="Murat F."/>
            <person name="Staton S.E."/>
            <person name="Cottret L."/>
            <person name="Lelandais-Briere C."/>
            <person name="Owens G.L."/>
            <person name="Carrere S."/>
            <person name="Mayjonade B."/>
            <person name="Legrand L."/>
            <person name="Gill N."/>
            <person name="Kane N.C."/>
            <person name="Bowers J.E."/>
            <person name="Hubner S."/>
            <person name="Bellec A."/>
            <person name="Berard A."/>
            <person name="Berges H."/>
            <person name="Blanchet N."/>
            <person name="Boniface M.C."/>
            <person name="Brunel D."/>
            <person name="Catrice O."/>
            <person name="Chaidir N."/>
            <person name="Claudel C."/>
            <person name="Donnadieu C."/>
            <person name="Faraut T."/>
            <person name="Fievet G."/>
            <person name="Helmstetter N."/>
            <person name="King M."/>
            <person name="Knapp S.J."/>
            <person name="Lai Z."/>
            <person name="Le Paslier M.C."/>
            <person name="Lippi Y."/>
            <person name="Lorenzon L."/>
            <person name="Mandel J.R."/>
            <person name="Marage G."/>
            <person name="Marchand G."/>
            <person name="Marquand E."/>
            <person name="Bret-Mestries E."/>
            <person name="Morien E."/>
            <person name="Nambeesan S."/>
            <person name="Nguyen T."/>
            <person name="Pegot-Espagnet P."/>
            <person name="Pouilly N."/>
            <person name="Raftis F."/>
            <person name="Sallet E."/>
            <person name="Schiex T."/>
            <person name="Thomas J."/>
            <person name="Vandecasteele C."/>
            <person name="Vares D."/>
            <person name="Vear F."/>
            <person name="Vautrin S."/>
            <person name="Crespi M."/>
            <person name="Mangin B."/>
            <person name="Burke J.M."/>
            <person name="Salse J."/>
            <person name="Munos S."/>
            <person name="Vincourt P."/>
            <person name="Rieseberg L.H."/>
            <person name="Langlade N.B."/>
        </authorList>
    </citation>
    <scope>NUCLEOTIDE SEQUENCE</scope>
    <source>
        <tissue evidence="2">Leaves</tissue>
    </source>
</reference>
<protein>
    <submittedName>
        <fullName evidence="2">Uncharacterized protein</fullName>
    </submittedName>
</protein>
<accession>A0A9K3HRR3</accession>
<dbReference type="AlphaFoldDB" id="A0A9K3HRR3"/>
<evidence type="ECO:0000313" key="2">
    <source>
        <dbReference type="EMBL" id="KAF5783287.1"/>
    </source>
</evidence>
<reference evidence="2" key="2">
    <citation type="submission" date="2020-06" db="EMBL/GenBank/DDBJ databases">
        <title>Helianthus annuus Genome sequencing and assembly Release 2.</title>
        <authorList>
            <person name="Gouzy J."/>
            <person name="Langlade N."/>
            <person name="Munos S."/>
        </authorList>
    </citation>
    <scope>NUCLEOTIDE SEQUENCE</scope>
    <source>
        <tissue evidence="2">Leaves</tissue>
    </source>
</reference>
<dbReference type="Gramene" id="mRNA:HanXRQr2_Chr11g0506151">
    <property type="protein sequence ID" value="CDS:HanXRQr2_Chr11g0506151.1"/>
    <property type="gene ID" value="HanXRQr2_Chr11g0506151"/>
</dbReference>
<keyword evidence="3" id="KW-1185">Reference proteome</keyword>
<evidence type="ECO:0000256" key="1">
    <source>
        <dbReference type="SAM" id="MobiDB-lite"/>
    </source>
</evidence>
<comment type="caution">
    <text evidence="2">The sequence shown here is derived from an EMBL/GenBank/DDBJ whole genome shotgun (WGS) entry which is preliminary data.</text>
</comment>
<feature type="compositionally biased region" description="Polar residues" evidence="1">
    <location>
        <begin position="93"/>
        <end position="102"/>
    </location>
</feature>
<dbReference type="EMBL" id="MNCJ02000326">
    <property type="protein sequence ID" value="KAF5783287.1"/>
    <property type="molecule type" value="Genomic_DNA"/>
</dbReference>
<dbReference type="Proteomes" id="UP000215914">
    <property type="component" value="Unassembled WGS sequence"/>
</dbReference>